<accession>A0ACC1HAP4</accession>
<dbReference type="Proteomes" id="UP001145114">
    <property type="component" value="Unassembled WGS sequence"/>
</dbReference>
<keyword evidence="2" id="KW-1185">Reference proteome</keyword>
<evidence type="ECO:0000313" key="2">
    <source>
        <dbReference type="Proteomes" id="UP001145114"/>
    </source>
</evidence>
<comment type="caution">
    <text evidence="1">The sequence shown here is derived from an EMBL/GenBank/DDBJ whole genome shotgun (WGS) entry which is preliminary data.</text>
</comment>
<gene>
    <name evidence="1" type="primary">CDC39_2</name>
    <name evidence="1" type="ORF">EV182_004880</name>
</gene>
<evidence type="ECO:0000313" key="1">
    <source>
        <dbReference type="EMBL" id="KAJ1673619.1"/>
    </source>
</evidence>
<dbReference type="EMBL" id="JAMZIH010006743">
    <property type="protein sequence ID" value="KAJ1673619.1"/>
    <property type="molecule type" value="Genomic_DNA"/>
</dbReference>
<organism evidence="1 2">
    <name type="scientific">Spiromyces aspiralis</name>
    <dbReference type="NCBI Taxonomy" id="68401"/>
    <lineage>
        <taxon>Eukaryota</taxon>
        <taxon>Fungi</taxon>
        <taxon>Fungi incertae sedis</taxon>
        <taxon>Zoopagomycota</taxon>
        <taxon>Kickxellomycotina</taxon>
        <taxon>Kickxellomycetes</taxon>
        <taxon>Kickxellales</taxon>
        <taxon>Kickxellaceae</taxon>
        <taxon>Spiromyces</taxon>
    </lineage>
</organism>
<sequence>MLALQLLSQVNLSDSDTVCTFFMVCVDTAIEFYEKAITQELHSSCHQVTDAVTKLLIYLLRYDIAAQSTDTTNSDAQAVATKRKPESQKTLLAIYLCLATLLLARDHAVHTATFPSRQNAYFRIFGAYLFEFHRAYKAGELSSAVYYHALLVFAQALDMIQPLGTPGFSYAWLALLSHRHFFPKLLTSKEGWPLAEKLVVAQLRFLEPFIYLNDITEAVRFMYGYTVRFLLITLHDFPEFLADHAVALCNATPVTCVQLRNLFLSAYSRDTVLPDPVAVSREQKPMPPMDSPPMIATDYLSVIEKAGIVGPLNAYLDDGNTESVAEVTEHLINAFSSPQFAIKVGSTSAAPGAPQTTRVGPRYSMALINSVVVHLGACVSENHELVPEMRKLIYQLLTVLDAEGRYLVLTAIANQLRFPSSFTIIFSRELLWLFTNPPVDRICEQIIRVLVERVLANRPLPWGLLFTLSELVRDPAYDAWAQKLSEETPQIQEILNSVAERVKRPFSAGAPSVSAAA</sequence>
<name>A0ACC1HAP4_9FUNG</name>
<reference evidence="1" key="1">
    <citation type="submission" date="2022-06" db="EMBL/GenBank/DDBJ databases">
        <title>Phylogenomic reconstructions and comparative analyses of Kickxellomycotina fungi.</title>
        <authorList>
            <person name="Reynolds N.K."/>
            <person name="Stajich J.E."/>
            <person name="Barry K."/>
            <person name="Grigoriev I.V."/>
            <person name="Crous P."/>
            <person name="Smith M.E."/>
        </authorList>
    </citation>
    <scope>NUCLEOTIDE SEQUENCE</scope>
    <source>
        <strain evidence="1">RSA 2271</strain>
    </source>
</reference>
<proteinExistence type="predicted"/>
<protein>
    <submittedName>
        <fullName evidence="1">CCR4-NOT core subunit cdc39</fullName>
    </submittedName>
</protein>